<dbReference type="Pfam" id="PF13860">
    <property type="entry name" value="FlgD_ig"/>
    <property type="match status" value="1"/>
</dbReference>
<sequence length="100" mass="11681">MSSRLNTEREYHIAQNYPNPFNSTTVFRYRLARPAHVTLTIYDVTGREVIRLVDQKQPAGNFKVVWNGKNRQKQTVASGLYFYKFEAGKRTVLKKCLLIK</sequence>
<comment type="caution">
    <text evidence="2">The sequence shown here is derived from an EMBL/GenBank/DDBJ whole genome shotgun (WGS) entry which is preliminary data.</text>
</comment>
<dbReference type="InterPro" id="IPR026444">
    <property type="entry name" value="Secre_tail"/>
</dbReference>
<evidence type="ECO:0000313" key="2">
    <source>
        <dbReference type="EMBL" id="HHJ53698.1"/>
    </source>
</evidence>
<dbReference type="Gene3D" id="2.60.40.4070">
    <property type="match status" value="1"/>
</dbReference>
<gene>
    <name evidence="2" type="ORF">ENJ89_10920</name>
</gene>
<feature type="domain" description="FlgD/Vpr Ig-like" evidence="1">
    <location>
        <begin position="25"/>
        <end position="87"/>
    </location>
</feature>
<evidence type="ECO:0000259" key="1">
    <source>
        <dbReference type="Pfam" id="PF13860"/>
    </source>
</evidence>
<dbReference type="EMBL" id="DROD01000690">
    <property type="protein sequence ID" value="HHJ53698.1"/>
    <property type="molecule type" value="Genomic_DNA"/>
</dbReference>
<dbReference type="InterPro" id="IPR025965">
    <property type="entry name" value="FlgD/Vpr_Ig-like"/>
</dbReference>
<dbReference type="Proteomes" id="UP000886124">
    <property type="component" value="Unassembled WGS sequence"/>
</dbReference>
<proteinExistence type="predicted"/>
<protein>
    <submittedName>
        <fullName evidence="2">T9SS type A sorting domain-containing protein</fullName>
    </submittedName>
</protein>
<dbReference type="NCBIfam" id="TIGR04183">
    <property type="entry name" value="Por_Secre_tail"/>
    <property type="match status" value="1"/>
</dbReference>
<reference evidence="2" key="1">
    <citation type="journal article" date="2020" name="mSystems">
        <title>Genome- and Community-Level Interaction Insights into Carbon Utilization and Element Cycling Functions of Hydrothermarchaeota in Hydrothermal Sediment.</title>
        <authorList>
            <person name="Zhou Z."/>
            <person name="Liu Y."/>
            <person name="Xu W."/>
            <person name="Pan J."/>
            <person name="Luo Z.H."/>
            <person name="Li M."/>
        </authorList>
    </citation>
    <scope>NUCLEOTIDE SEQUENCE [LARGE SCALE GENOMIC DNA]</scope>
    <source>
        <strain evidence="2">HyVt-527</strain>
    </source>
</reference>
<organism evidence="2">
    <name type="scientific">Caldithrix abyssi</name>
    <dbReference type="NCBI Taxonomy" id="187145"/>
    <lineage>
        <taxon>Bacteria</taxon>
        <taxon>Pseudomonadati</taxon>
        <taxon>Calditrichota</taxon>
        <taxon>Calditrichia</taxon>
        <taxon>Calditrichales</taxon>
        <taxon>Calditrichaceae</taxon>
        <taxon>Caldithrix</taxon>
    </lineage>
</organism>
<name>A0A7V5UFV5_CALAY</name>
<dbReference type="AlphaFoldDB" id="A0A7V5UFV5"/>
<accession>A0A7V5UFV5</accession>